<dbReference type="PANTHER" id="PTHR43808:SF17">
    <property type="entry name" value="PEPTIDASE M20"/>
    <property type="match status" value="1"/>
</dbReference>
<dbReference type="InterPro" id="IPR036264">
    <property type="entry name" value="Bact_exopeptidase_dim_dom"/>
</dbReference>
<dbReference type="SUPFAM" id="SSF53187">
    <property type="entry name" value="Zn-dependent exopeptidases"/>
    <property type="match status" value="1"/>
</dbReference>
<evidence type="ECO:0000313" key="4">
    <source>
        <dbReference type="EMBL" id="MCM3712805.1"/>
    </source>
</evidence>
<dbReference type="Gene3D" id="3.40.630.10">
    <property type="entry name" value="Zn peptidases"/>
    <property type="match status" value="1"/>
</dbReference>
<evidence type="ECO:0000259" key="3">
    <source>
        <dbReference type="Pfam" id="PF07687"/>
    </source>
</evidence>
<keyword evidence="5" id="KW-1185">Reference proteome</keyword>
<proteinExistence type="predicted"/>
<sequence length="416" mass="44432">MTISTTTSERVQEAYDKLLAEVVTQKGLAFLKDDHENTIKEQITITEIPAPPFKEQKRAEFMLARLKELGLEECRIDDEGNVFGTLKGTGNGPKIFVSAHMDTVFPEGVDTTVKEENGILYAPGIVDDTSGLAELLSVVRAFKQTNIKTVGDIVFGGTVGEEGLGNLRGVRAFFLNNRDIDGFISIDGPEISRICYMGTGSYRYKVTYKGPGGHSFGAFGQPSATHALGRAAAAIADIQTNAEPKTTFTIGEIHGGTSVNAIAEEAYMLVDLRSNDAEELMKLESRFLDIVQQAVEEENIRWNSKEMTVSLEKIGDRPAGSQPDDAPIVRIAAGATEALGITPSLAGPSSTDSNIPISLGVPAVTLGKGGKAGGAHTLGEWFDPTDSFVGPQRAFLTILGMAGVENVIEPLLPVKS</sequence>
<accession>A0A9X2IM88</accession>
<dbReference type="Proteomes" id="UP001139179">
    <property type="component" value="Unassembled WGS sequence"/>
</dbReference>
<reference evidence="4" key="1">
    <citation type="submission" date="2022-05" db="EMBL/GenBank/DDBJ databases">
        <title>Comparative Genomics of Spacecraft Associated Microbes.</title>
        <authorList>
            <person name="Tran M.T."/>
            <person name="Wright A."/>
            <person name="Seuylemezian A."/>
            <person name="Eisen J."/>
            <person name="Coil D."/>
        </authorList>
    </citation>
    <scope>NUCLEOTIDE SEQUENCE</scope>
    <source>
        <strain evidence="4">214.1.1</strain>
    </source>
</reference>
<name>A0A9X2IM88_9BACI</name>
<keyword evidence="1" id="KW-0479">Metal-binding</keyword>
<dbReference type="Pfam" id="PF07687">
    <property type="entry name" value="M20_dimer"/>
    <property type="match status" value="1"/>
</dbReference>
<dbReference type="GO" id="GO:0046872">
    <property type="term" value="F:metal ion binding"/>
    <property type="evidence" value="ECO:0007669"/>
    <property type="project" value="UniProtKB-KW"/>
</dbReference>
<dbReference type="SUPFAM" id="SSF55031">
    <property type="entry name" value="Bacterial exopeptidase dimerisation domain"/>
    <property type="match status" value="1"/>
</dbReference>
<feature type="domain" description="Peptidase M20 dimerisation" evidence="3">
    <location>
        <begin position="200"/>
        <end position="297"/>
    </location>
</feature>
<keyword evidence="2" id="KW-0378">Hydrolase</keyword>
<dbReference type="PANTHER" id="PTHR43808">
    <property type="entry name" value="ACETYLORNITHINE DEACETYLASE"/>
    <property type="match status" value="1"/>
</dbReference>
<protein>
    <submittedName>
        <fullName evidence="4">M20/M25/M40 family metallo-hydrolase</fullName>
    </submittedName>
</protein>
<dbReference type="AlphaFoldDB" id="A0A9X2IM88"/>
<gene>
    <name evidence="4" type="ORF">M3202_01805</name>
</gene>
<dbReference type="InterPro" id="IPR002933">
    <property type="entry name" value="Peptidase_M20"/>
</dbReference>
<evidence type="ECO:0000256" key="1">
    <source>
        <dbReference type="ARBA" id="ARBA00022723"/>
    </source>
</evidence>
<dbReference type="RefSeq" id="WP_251221656.1">
    <property type="nucleotide sequence ID" value="NZ_JAMBOL010000001.1"/>
</dbReference>
<dbReference type="InterPro" id="IPR011650">
    <property type="entry name" value="Peptidase_M20_dimer"/>
</dbReference>
<evidence type="ECO:0000313" key="5">
    <source>
        <dbReference type="Proteomes" id="UP001139179"/>
    </source>
</evidence>
<comment type="caution">
    <text evidence="4">The sequence shown here is derived from an EMBL/GenBank/DDBJ whole genome shotgun (WGS) entry which is preliminary data.</text>
</comment>
<dbReference type="InterPro" id="IPR050072">
    <property type="entry name" value="Peptidase_M20A"/>
</dbReference>
<organism evidence="4 5">
    <name type="scientific">Halalkalibacter oceani</name>
    <dbReference type="NCBI Taxonomy" id="1653776"/>
    <lineage>
        <taxon>Bacteria</taxon>
        <taxon>Bacillati</taxon>
        <taxon>Bacillota</taxon>
        <taxon>Bacilli</taxon>
        <taxon>Bacillales</taxon>
        <taxon>Bacillaceae</taxon>
        <taxon>Halalkalibacter</taxon>
    </lineage>
</organism>
<dbReference type="GO" id="GO:0016787">
    <property type="term" value="F:hydrolase activity"/>
    <property type="evidence" value="ECO:0007669"/>
    <property type="project" value="UniProtKB-KW"/>
</dbReference>
<evidence type="ECO:0000256" key="2">
    <source>
        <dbReference type="ARBA" id="ARBA00022801"/>
    </source>
</evidence>
<dbReference type="EMBL" id="JAMBOL010000001">
    <property type="protein sequence ID" value="MCM3712805.1"/>
    <property type="molecule type" value="Genomic_DNA"/>
</dbReference>
<dbReference type="Pfam" id="PF01546">
    <property type="entry name" value="Peptidase_M20"/>
    <property type="match status" value="1"/>
</dbReference>
<dbReference type="Gene3D" id="3.30.70.360">
    <property type="match status" value="1"/>
</dbReference>